<dbReference type="RefSeq" id="WP_204660342.1">
    <property type="nucleotide sequence ID" value="NZ_CP056775.1"/>
</dbReference>
<evidence type="ECO:0000256" key="1">
    <source>
        <dbReference type="SAM" id="Phobius"/>
    </source>
</evidence>
<evidence type="ECO:0008006" key="4">
    <source>
        <dbReference type="Google" id="ProtNLM"/>
    </source>
</evidence>
<reference evidence="2 3" key="1">
    <citation type="submission" date="2020-06" db="EMBL/GenBank/DDBJ databases">
        <title>Dyadobacter sandarakinus sp. nov., isolated from the soil of the Arctic Yellow River Station.</title>
        <authorList>
            <person name="Zhang Y."/>
            <person name="Peng F."/>
        </authorList>
    </citation>
    <scope>NUCLEOTIDE SEQUENCE [LARGE SCALE GENOMIC DNA]</scope>
    <source>
        <strain evidence="2 3">Q3-56</strain>
    </source>
</reference>
<gene>
    <name evidence="2" type="ORF">HWI92_00955</name>
</gene>
<keyword evidence="3" id="KW-1185">Reference proteome</keyword>
<proteinExistence type="predicted"/>
<accession>A0ABX7I0M8</accession>
<keyword evidence="1" id="KW-1133">Transmembrane helix</keyword>
<sequence>MKIKRLLELGKTSDLQTENVSQALPAGSLLEQKVRELIEVIDHSGADTKAAKTYQQEIAEAFERAAEGEKQIASFQELDKDNNLSREELLEGLEKLLAENQLDSEMSKNYLRRNTAQRIVLFFVAILLIVVGFAMIIMPAPPSFEIFTVFYFNVNDGVTIMDLVSLLIIFGGVFLFVLNFNKK</sequence>
<dbReference type="EMBL" id="CP056775">
    <property type="protein sequence ID" value="QRQ99581.1"/>
    <property type="molecule type" value="Genomic_DNA"/>
</dbReference>
<keyword evidence="1" id="KW-0812">Transmembrane</keyword>
<dbReference type="Proteomes" id="UP000612680">
    <property type="component" value="Chromosome"/>
</dbReference>
<organism evidence="2 3">
    <name type="scientific">Dyadobacter sandarakinus</name>
    <dbReference type="NCBI Taxonomy" id="2747268"/>
    <lineage>
        <taxon>Bacteria</taxon>
        <taxon>Pseudomonadati</taxon>
        <taxon>Bacteroidota</taxon>
        <taxon>Cytophagia</taxon>
        <taxon>Cytophagales</taxon>
        <taxon>Spirosomataceae</taxon>
        <taxon>Dyadobacter</taxon>
    </lineage>
</organism>
<evidence type="ECO:0000313" key="2">
    <source>
        <dbReference type="EMBL" id="QRQ99581.1"/>
    </source>
</evidence>
<keyword evidence="1" id="KW-0472">Membrane</keyword>
<protein>
    <recommendedName>
        <fullName evidence="4">EF-hand domain-containing protein</fullName>
    </recommendedName>
</protein>
<evidence type="ECO:0000313" key="3">
    <source>
        <dbReference type="Proteomes" id="UP000612680"/>
    </source>
</evidence>
<name>A0ABX7I0M8_9BACT</name>
<feature type="transmembrane region" description="Helical" evidence="1">
    <location>
        <begin position="119"/>
        <end position="140"/>
    </location>
</feature>
<feature type="transmembrane region" description="Helical" evidence="1">
    <location>
        <begin position="160"/>
        <end position="180"/>
    </location>
</feature>